<name>A0ABD3RF21_9STRA</name>
<evidence type="ECO:0008006" key="11">
    <source>
        <dbReference type="Google" id="ProtNLM"/>
    </source>
</evidence>
<evidence type="ECO:0000256" key="3">
    <source>
        <dbReference type="ARBA" id="ARBA00022490"/>
    </source>
</evidence>
<evidence type="ECO:0000256" key="2">
    <source>
        <dbReference type="ARBA" id="ARBA00007433"/>
    </source>
</evidence>
<reference evidence="9 10" key="1">
    <citation type="submission" date="2024-10" db="EMBL/GenBank/DDBJ databases">
        <title>Updated reference genomes for cyclostephanoid diatoms.</title>
        <authorList>
            <person name="Roberts W.R."/>
            <person name="Alverson A.J."/>
        </authorList>
    </citation>
    <scope>NUCLEOTIDE SEQUENCE [LARGE SCALE GENOMIC DNA]</scope>
    <source>
        <strain evidence="9 10">AJA228-03</strain>
    </source>
</reference>
<evidence type="ECO:0000313" key="9">
    <source>
        <dbReference type="EMBL" id="KAL3811640.1"/>
    </source>
</evidence>
<dbReference type="GO" id="GO:0042254">
    <property type="term" value="P:ribosome biogenesis"/>
    <property type="evidence" value="ECO:0007669"/>
    <property type="project" value="UniProtKB-KW"/>
</dbReference>
<gene>
    <name evidence="9" type="ORF">ACHAXA_001397</name>
</gene>
<feature type="compositionally biased region" description="Basic and acidic residues" evidence="6">
    <location>
        <begin position="322"/>
        <end position="349"/>
    </location>
</feature>
<keyword evidence="10" id="KW-1185">Reference proteome</keyword>
<dbReference type="Pfam" id="PF01172">
    <property type="entry name" value="SBDS_N"/>
    <property type="match status" value="1"/>
</dbReference>
<keyword evidence="3" id="KW-0963">Cytoplasm</keyword>
<dbReference type="Gene3D" id="1.10.10.900">
    <property type="entry name" value="SBDS protein C-terminal domain, subdomain 1"/>
    <property type="match status" value="1"/>
</dbReference>
<dbReference type="Gene3D" id="3.30.1250.10">
    <property type="entry name" value="Ribosome maturation protein SBDS, N-terminal domain"/>
    <property type="match status" value="1"/>
</dbReference>
<dbReference type="InterPro" id="IPR018978">
    <property type="entry name" value="SDO1/SBDS_central"/>
</dbReference>
<feature type="compositionally biased region" description="Gly residues" evidence="6">
    <location>
        <begin position="247"/>
        <end position="257"/>
    </location>
</feature>
<dbReference type="InterPro" id="IPR019783">
    <property type="entry name" value="SDO1/SBDS_N"/>
</dbReference>
<protein>
    <recommendedName>
        <fullName evidence="11">C2H2-type domain-containing protein</fullName>
    </recommendedName>
</protein>
<evidence type="ECO:0000259" key="7">
    <source>
        <dbReference type="Pfam" id="PF01172"/>
    </source>
</evidence>
<dbReference type="InterPro" id="IPR036786">
    <property type="entry name" value="Ribosome_mat_SBDS_N_sf"/>
</dbReference>
<sequence>MSRQITQPVNQVRLTNVAVVRLNRNGHRFEVACYRNKIVNYRQGTETDLGEVLQTDRVFVNVARGEFANAKLLRSCFGHHVDEVEVCRIILDGGVVQVTDMERGARLENMAREISCMISERCIHPTTRRPYTSCQIRDAMRSCGYMVHPTRGAKQQFLDCVKLIRNTGVLELERAKMELALVLVADDEDDYDRVHDDDGGGIGGGGGEGKGKGKDSDLATRRAVAIELLTNAGIVPSDISPPPPTAEGGGGGEGGGNDDADRMSTPPRRIVFRSDPSLYRKMDEISRMTCVGGRLEIVRQVVMEEWGMNATTAMGGGGEFETEQRRRMDDDGDGIREEKEERRARKYDNNDDDGVDDDDSDIGGGGGGRYNISSIVHELRTNLVFGGGDNDDNARTSDDDVKTTTTTTTTATPSSRKKAQKAAQKKSKKAKRREREEVDERDKRIEAERVRQRERAERLGISTSTVGKGRGGGGESYYVSVDTNADAAAAALDERVDRARMKSGGEGGGGDVHPALRPCNTCGGAFTPGEYRLHFRSDWHGYNVKLKLRGVPPVSEREFSLCDSDVFLSSV</sequence>
<feature type="compositionally biased region" description="Acidic residues" evidence="6">
    <location>
        <begin position="350"/>
        <end position="361"/>
    </location>
</feature>
<evidence type="ECO:0000256" key="1">
    <source>
        <dbReference type="ARBA" id="ARBA00004496"/>
    </source>
</evidence>
<feature type="compositionally biased region" description="Basic residues" evidence="6">
    <location>
        <begin position="415"/>
        <end position="432"/>
    </location>
</feature>
<feature type="domain" description="Ribosome maturation protein SDO1/SBDS N-terminal" evidence="7">
    <location>
        <begin position="16"/>
        <end position="103"/>
    </location>
</feature>
<proteinExistence type="inferred from homology"/>
<dbReference type="Proteomes" id="UP001530377">
    <property type="component" value="Unassembled WGS sequence"/>
</dbReference>
<feature type="domain" description="Ribosome maturation protein SDO1/SBDS central" evidence="8">
    <location>
        <begin position="112"/>
        <end position="175"/>
    </location>
</feature>
<dbReference type="SUPFAM" id="SSF89895">
    <property type="entry name" value="FYSH domain"/>
    <property type="match status" value="1"/>
</dbReference>
<feature type="region of interest" description="Disordered" evidence="6">
    <location>
        <begin position="194"/>
        <end position="217"/>
    </location>
</feature>
<comment type="similarity">
    <text evidence="2">Belongs to the SDO1/SBDS family.</text>
</comment>
<feature type="region of interest" description="Disordered" evidence="6">
    <location>
        <begin position="311"/>
        <end position="367"/>
    </location>
</feature>
<dbReference type="EMBL" id="JALLPB020000246">
    <property type="protein sequence ID" value="KAL3811640.1"/>
    <property type="molecule type" value="Genomic_DNA"/>
</dbReference>
<evidence type="ECO:0000313" key="10">
    <source>
        <dbReference type="Proteomes" id="UP001530377"/>
    </source>
</evidence>
<organism evidence="9 10">
    <name type="scientific">Cyclostephanos tholiformis</name>
    <dbReference type="NCBI Taxonomy" id="382380"/>
    <lineage>
        <taxon>Eukaryota</taxon>
        <taxon>Sar</taxon>
        <taxon>Stramenopiles</taxon>
        <taxon>Ochrophyta</taxon>
        <taxon>Bacillariophyta</taxon>
        <taxon>Coscinodiscophyceae</taxon>
        <taxon>Thalassiosirophycidae</taxon>
        <taxon>Stephanodiscales</taxon>
        <taxon>Stephanodiscaceae</taxon>
        <taxon>Cyclostephanos</taxon>
    </lineage>
</organism>
<dbReference type="GO" id="GO:0005737">
    <property type="term" value="C:cytoplasm"/>
    <property type="evidence" value="ECO:0007669"/>
    <property type="project" value="UniProtKB-SubCell"/>
</dbReference>
<dbReference type="SUPFAM" id="SSF109728">
    <property type="entry name" value="Hypothetical protein AF0491, middle domain"/>
    <property type="match status" value="1"/>
</dbReference>
<feature type="region of interest" description="Disordered" evidence="6">
    <location>
        <begin position="386"/>
        <end position="441"/>
    </location>
</feature>
<comment type="subcellular location">
    <subcellularLocation>
        <location evidence="1">Cytoplasm</location>
    </subcellularLocation>
</comment>
<comment type="caution">
    <text evidence="9">The sequence shown here is derived from an EMBL/GenBank/DDBJ whole genome shotgun (WGS) entry which is preliminary data.</text>
</comment>
<comment type="subunit">
    <text evidence="5">Associates with the 60S ribosomal subunit.</text>
</comment>
<evidence type="ECO:0000256" key="5">
    <source>
        <dbReference type="ARBA" id="ARBA00049708"/>
    </source>
</evidence>
<accession>A0ABD3RF21</accession>
<dbReference type="InterPro" id="IPR037188">
    <property type="entry name" value="Sdo1/SBDS_central_sf"/>
</dbReference>
<evidence type="ECO:0000256" key="6">
    <source>
        <dbReference type="SAM" id="MobiDB-lite"/>
    </source>
</evidence>
<dbReference type="AlphaFoldDB" id="A0ABD3RF21"/>
<feature type="compositionally biased region" description="Basic and acidic residues" evidence="6">
    <location>
        <begin position="392"/>
        <end position="402"/>
    </location>
</feature>
<dbReference type="PANTHER" id="PTHR10927:SF1">
    <property type="entry name" value="RIBOSOME MATURATION PROTEIN SBDS"/>
    <property type="match status" value="1"/>
</dbReference>
<dbReference type="PANTHER" id="PTHR10927">
    <property type="entry name" value="RIBOSOME MATURATION PROTEIN SBDS"/>
    <property type="match status" value="1"/>
</dbReference>
<evidence type="ECO:0000256" key="4">
    <source>
        <dbReference type="ARBA" id="ARBA00022517"/>
    </source>
</evidence>
<feature type="compositionally biased region" description="Low complexity" evidence="6">
    <location>
        <begin position="403"/>
        <end position="412"/>
    </location>
</feature>
<feature type="region of interest" description="Disordered" evidence="6">
    <location>
        <begin position="234"/>
        <end position="269"/>
    </location>
</feature>
<evidence type="ECO:0000259" key="8">
    <source>
        <dbReference type="Pfam" id="PF09377"/>
    </source>
</evidence>
<dbReference type="Pfam" id="PF09377">
    <property type="entry name" value="SBDS_domain_II"/>
    <property type="match status" value="1"/>
</dbReference>
<keyword evidence="4" id="KW-0690">Ribosome biogenesis</keyword>
<dbReference type="InterPro" id="IPR039100">
    <property type="entry name" value="Sdo1/SBDS-like"/>
</dbReference>